<dbReference type="EMBL" id="CACVAX010000006">
    <property type="protein sequence ID" value="CAA6802325.1"/>
    <property type="molecule type" value="Genomic_DNA"/>
</dbReference>
<name>A0A6S6SHB7_9BACT</name>
<organism evidence="1">
    <name type="scientific">uncultured Sulfurovum sp</name>
    <dbReference type="NCBI Taxonomy" id="269237"/>
    <lineage>
        <taxon>Bacteria</taxon>
        <taxon>Pseudomonadati</taxon>
        <taxon>Campylobacterota</taxon>
        <taxon>Epsilonproteobacteria</taxon>
        <taxon>Campylobacterales</taxon>
        <taxon>Sulfurovaceae</taxon>
        <taxon>Sulfurovum</taxon>
        <taxon>environmental samples</taxon>
    </lineage>
</organism>
<reference evidence="1" key="1">
    <citation type="submission" date="2020-01" db="EMBL/GenBank/DDBJ databases">
        <authorList>
            <person name="Meier V. D."/>
            <person name="Meier V D."/>
        </authorList>
    </citation>
    <scope>NUCLEOTIDE SEQUENCE</scope>
    <source>
        <strain evidence="1">HLG_WM_MAG_04</strain>
    </source>
</reference>
<dbReference type="AlphaFoldDB" id="A0A6S6SHB7"/>
<proteinExistence type="predicted"/>
<evidence type="ECO:0008006" key="2">
    <source>
        <dbReference type="Google" id="ProtNLM"/>
    </source>
</evidence>
<evidence type="ECO:0000313" key="1">
    <source>
        <dbReference type="EMBL" id="CAA6802325.1"/>
    </source>
</evidence>
<dbReference type="PROSITE" id="PS51257">
    <property type="entry name" value="PROKAR_LIPOPROTEIN"/>
    <property type="match status" value="1"/>
</dbReference>
<protein>
    <recommendedName>
        <fullName evidence="2">Lipoprotein</fullName>
    </recommendedName>
</protein>
<gene>
    <name evidence="1" type="ORF">HELGO_WM2107</name>
</gene>
<accession>A0A6S6SHB7</accession>
<sequence>MVRIVLTLIVIVLLGCGVQMKTETIEIPIKISVDIPNSLTTNTETTQKISKQEKTSSKILDLNDYNNESVGHRVLTEKTYLIESIIKDIKFNIVLENSVINEVNTLCKDVLLNKVCTLTENSVQLKVTEALVTEYEKYYPKGFRINEKSIGREIPFGVIEFVKYDNNHSYHYSLNTDLTEISNQLYTKEYVLDPDYSSVIQNVQWSEDNNTILSTLDTKYVGEQTNLPWTLYYKNKPTLDEKMHLFNTSAPLPPERGDIFNFDLIKKYDVNNTNIFKLNDIQITYEFGERYIEQLSSYGRVNDNIGINRYSHNGILEDYGSTKSRADEIFDENGTTTASTYCSDSEYDECSLYDPSSWYIDTNDTAQFEAFDGLDFYELKITEGNLKDGEYFLLPANFNETNPTIESIITHNIGSFVVLEEKRQGALYDSTVLDKLDTLKLFYATYNQQLSTPLTQRDGTQFREITGEDLPIFGLFP</sequence>